<keyword evidence="2" id="KW-0812">Transmembrane</keyword>
<dbReference type="PANTHER" id="PTHR43767:SF1">
    <property type="entry name" value="NONRIBOSOMAL PEPTIDE SYNTHASE PES1 (EUROFUNG)-RELATED"/>
    <property type="match status" value="1"/>
</dbReference>
<keyword evidence="6" id="KW-1185">Reference proteome</keyword>
<dbReference type="CDD" id="cd04433">
    <property type="entry name" value="AFD_class_I"/>
    <property type="match status" value="1"/>
</dbReference>
<dbReference type="SUPFAM" id="SSF56801">
    <property type="entry name" value="Acetyl-CoA synthetase-like"/>
    <property type="match status" value="1"/>
</dbReference>
<accession>A0A7W9MUE0</accession>
<dbReference type="InterPro" id="IPR025110">
    <property type="entry name" value="AMP-bd_C"/>
</dbReference>
<keyword evidence="2" id="KW-0472">Membrane</keyword>
<sequence length="458" mass="48821">MVTLKGLLRLLRAVPFWRPRVLRTLFSEGLTLSALISIAALKNPDGTALIDDDGPLTYADLNHLIDEATADLQTTRVDVQEPNHRSFVVAVAAALRQSADVVLHEPSKSPPPQSSQHSTPSRRRGQIILLTSGSTGTPKEVERGGVRITQALPIATLLGALPIHGPIVLTVPMFHGFGLGFLALGLAFGVPVVLWRKLNPPTVAEFITDNPGCLLVGVPPVLARVARVQTRAHPAAVVSGAGQLHPSVADRLRTTYGDVVFNLYGSSEEGWSTIADPADLRAAPGTIGRPAAGVKVAVLDADGRPVDDGEIGHLCISGRLEFQQYGGGGRRARLGGMSDSGDLGHRDPQGRFFVDGRADDMVVTGGENVFPAEVENVLLQHPAVAEARVDGVPDEEYGARLEATVVRRTPSHPDDVLTEAELIAWARTRLTGAKVPRTLRFAAVLPTTASGKYRRRVT</sequence>
<comment type="caution">
    <text evidence="5">The sequence shown here is derived from an EMBL/GenBank/DDBJ whole genome shotgun (WGS) entry which is preliminary data.</text>
</comment>
<dbReference type="InterPro" id="IPR020845">
    <property type="entry name" value="AMP-binding_CS"/>
</dbReference>
<evidence type="ECO:0000313" key="6">
    <source>
        <dbReference type="Proteomes" id="UP000549971"/>
    </source>
</evidence>
<evidence type="ECO:0000313" key="5">
    <source>
        <dbReference type="EMBL" id="MBB5836746.1"/>
    </source>
</evidence>
<dbReference type="Gene3D" id="3.30.300.30">
    <property type="match status" value="1"/>
</dbReference>
<dbReference type="PANTHER" id="PTHR43767">
    <property type="entry name" value="LONG-CHAIN-FATTY-ACID--COA LIGASE"/>
    <property type="match status" value="1"/>
</dbReference>
<feature type="transmembrane region" description="Helical" evidence="2">
    <location>
        <begin position="174"/>
        <end position="195"/>
    </location>
</feature>
<dbReference type="Proteomes" id="UP000549971">
    <property type="component" value="Unassembled WGS sequence"/>
</dbReference>
<dbReference type="InterPro" id="IPR045851">
    <property type="entry name" value="AMP-bd_C_sf"/>
</dbReference>
<name>A0A7W9MUE0_9ACTN</name>
<dbReference type="InterPro" id="IPR042099">
    <property type="entry name" value="ANL_N_sf"/>
</dbReference>
<keyword evidence="5" id="KW-0436">Ligase</keyword>
<dbReference type="AlphaFoldDB" id="A0A7W9MUE0"/>
<dbReference type="EMBL" id="JACHMY010000001">
    <property type="protein sequence ID" value="MBB5836746.1"/>
    <property type="molecule type" value="Genomic_DNA"/>
</dbReference>
<dbReference type="RefSeq" id="WP_184796225.1">
    <property type="nucleotide sequence ID" value="NZ_JACHMY010000001.1"/>
</dbReference>
<evidence type="ECO:0000259" key="4">
    <source>
        <dbReference type="Pfam" id="PF13193"/>
    </source>
</evidence>
<dbReference type="GO" id="GO:0016878">
    <property type="term" value="F:acid-thiol ligase activity"/>
    <property type="evidence" value="ECO:0007669"/>
    <property type="project" value="UniProtKB-ARBA"/>
</dbReference>
<dbReference type="Pfam" id="PF13193">
    <property type="entry name" value="AMP-binding_C"/>
    <property type="match status" value="1"/>
</dbReference>
<dbReference type="InterPro" id="IPR050237">
    <property type="entry name" value="ATP-dep_AMP-bd_enzyme"/>
</dbReference>
<feature type="region of interest" description="Disordered" evidence="1">
    <location>
        <begin position="103"/>
        <end position="124"/>
    </location>
</feature>
<dbReference type="PROSITE" id="PS00455">
    <property type="entry name" value="AMP_BINDING"/>
    <property type="match status" value="1"/>
</dbReference>
<organism evidence="5 6">
    <name type="scientific">Kribbella italica</name>
    <dbReference type="NCBI Taxonomy" id="1540520"/>
    <lineage>
        <taxon>Bacteria</taxon>
        <taxon>Bacillati</taxon>
        <taxon>Actinomycetota</taxon>
        <taxon>Actinomycetes</taxon>
        <taxon>Propionibacteriales</taxon>
        <taxon>Kribbellaceae</taxon>
        <taxon>Kribbella</taxon>
    </lineage>
</organism>
<evidence type="ECO:0000256" key="2">
    <source>
        <dbReference type="SAM" id="Phobius"/>
    </source>
</evidence>
<evidence type="ECO:0000259" key="3">
    <source>
        <dbReference type="Pfam" id="PF00501"/>
    </source>
</evidence>
<evidence type="ECO:0000256" key="1">
    <source>
        <dbReference type="SAM" id="MobiDB-lite"/>
    </source>
</evidence>
<feature type="domain" description="AMP-binding enzyme C-terminal" evidence="4">
    <location>
        <begin position="373"/>
        <end position="452"/>
    </location>
</feature>
<dbReference type="Gene3D" id="3.40.50.980">
    <property type="match status" value="1"/>
</dbReference>
<protein>
    <submittedName>
        <fullName evidence="5">Acyl-CoA synthetase (AMP-forming)/AMP-acid ligase II</fullName>
    </submittedName>
</protein>
<dbReference type="Gene3D" id="3.40.50.12780">
    <property type="entry name" value="N-terminal domain of ligase-like"/>
    <property type="match status" value="1"/>
</dbReference>
<dbReference type="Pfam" id="PF00501">
    <property type="entry name" value="AMP-binding"/>
    <property type="match status" value="1"/>
</dbReference>
<keyword evidence="2" id="KW-1133">Transmembrane helix</keyword>
<proteinExistence type="predicted"/>
<gene>
    <name evidence="5" type="ORF">HDA39_003480</name>
</gene>
<reference evidence="5 6" key="1">
    <citation type="submission" date="2020-08" db="EMBL/GenBank/DDBJ databases">
        <title>Sequencing the genomes of 1000 actinobacteria strains.</title>
        <authorList>
            <person name="Klenk H.-P."/>
        </authorList>
    </citation>
    <scope>NUCLEOTIDE SEQUENCE [LARGE SCALE GENOMIC DNA]</scope>
    <source>
        <strain evidence="5 6">DSM 28967</strain>
    </source>
</reference>
<feature type="domain" description="AMP-dependent synthetase/ligase" evidence="3">
    <location>
        <begin position="116"/>
        <end position="325"/>
    </location>
</feature>
<dbReference type="InterPro" id="IPR000873">
    <property type="entry name" value="AMP-dep_synth/lig_dom"/>
</dbReference>